<accession>A0ABS7K772</accession>
<evidence type="ECO:0000256" key="1">
    <source>
        <dbReference type="SAM" id="Phobius"/>
    </source>
</evidence>
<evidence type="ECO:0000313" key="2">
    <source>
        <dbReference type="EMBL" id="MBY0098106.1"/>
    </source>
</evidence>
<dbReference type="Proteomes" id="UP000769780">
    <property type="component" value="Unassembled WGS sequence"/>
</dbReference>
<dbReference type="RefSeq" id="WP_221874328.1">
    <property type="nucleotide sequence ID" value="NZ_JACWFH010000019.1"/>
</dbReference>
<evidence type="ECO:0000313" key="3">
    <source>
        <dbReference type="Proteomes" id="UP000769780"/>
    </source>
</evidence>
<keyword evidence="1" id="KW-0472">Membrane</keyword>
<comment type="caution">
    <text evidence="2">The sequence shown here is derived from an EMBL/GenBank/DDBJ whole genome shotgun (WGS) entry which is preliminary data.</text>
</comment>
<keyword evidence="1" id="KW-0812">Transmembrane</keyword>
<sequence>MNQDPFKKETYLGMKLDEDHVEVPDFPMNPKMKRWDRLVNVLASPAKNPVEPVISTTTGFLVLKVAPILAGTALTFIQLIFFL</sequence>
<dbReference type="EMBL" id="JACWFH010000019">
    <property type="protein sequence ID" value="MBY0098106.1"/>
    <property type="molecule type" value="Genomic_DNA"/>
</dbReference>
<organism evidence="2 3">
    <name type="scientific">Mesobacillus maritimus</name>
    <dbReference type="NCBI Taxonomy" id="1643336"/>
    <lineage>
        <taxon>Bacteria</taxon>
        <taxon>Bacillati</taxon>
        <taxon>Bacillota</taxon>
        <taxon>Bacilli</taxon>
        <taxon>Bacillales</taxon>
        <taxon>Bacillaceae</taxon>
        <taxon>Mesobacillus</taxon>
    </lineage>
</organism>
<keyword evidence="1" id="KW-1133">Transmembrane helix</keyword>
<reference evidence="2 3" key="1">
    <citation type="submission" date="2020-07" db="EMBL/GenBank/DDBJ databases">
        <title>Fungal Genomes of the International Space Station.</title>
        <authorList>
            <person name="Seuylemezian A."/>
            <person name="Singh N.K."/>
            <person name="Wood J."/>
            <person name="Venkateswaran K."/>
        </authorList>
    </citation>
    <scope>NUCLEOTIDE SEQUENCE [LARGE SCALE GENOMIC DNA]</scope>
    <source>
        <strain evidence="2 3">PL-B2</strain>
    </source>
</reference>
<protein>
    <submittedName>
        <fullName evidence="2">Uncharacterized protein</fullName>
    </submittedName>
</protein>
<feature type="transmembrane region" description="Helical" evidence="1">
    <location>
        <begin position="61"/>
        <end position="82"/>
    </location>
</feature>
<keyword evidence="3" id="KW-1185">Reference proteome</keyword>
<gene>
    <name evidence="2" type="ORF">H0185_14995</name>
</gene>
<name>A0ABS7K772_9BACI</name>
<proteinExistence type="predicted"/>